<accession>A0A1I3QE60</accession>
<dbReference type="RefSeq" id="WP_091015481.1">
    <property type="nucleotide sequence ID" value="NZ_CP041743.1"/>
</dbReference>
<keyword evidence="4" id="KW-1185">Reference proteome</keyword>
<keyword evidence="1" id="KW-0732">Signal</keyword>
<gene>
    <name evidence="3" type="ORF">SAMN05192543_106319</name>
</gene>
<dbReference type="OrthoDB" id="9793521at2"/>
<dbReference type="InterPro" id="IPR014710">
    <property type="entry name" value="RmlC-like_jellyroll"/>
</dbReference>
<dbReference type="InterPro" id="IPR011051">
    <property type="entry name" value="RmlC_Cupin_sf"/>
</dbReference>
<evidence type="ECO:0000313" key="3">
    <source>
        <dbReference type="EMBL" id="SFJ31839.1"/>
    </source>
</evidence>
<dbReference type="STRING" id="420953.SAMN05192543_106319"/>
<dbReference type="AlphaFoldDB" id="A0A1I3QE60"/>
<dbReference type="Pfam" id="PF07883">
    <property type="entry name" value="Cupin_2"/>
    <property type="match status" value="1"/>
</dbReference>
<name>A0A1I3QE60_9BURK</name>
<dbReference type="SUPFAM" id="SSF51182">
    <property type="entry name" value="RmlC-like cupins"/>
    <property type="match status" value="1"/>
</dbReference>
<dbReference type="EMBL" id="FOQU01000006">
    <property type="protein sequence ID" value="SFJ31839.1"/>
    <property type="molecule type" value="Genomic_DNA"/>
</dbReference>
<feature type="signal peptide" evidence="1">
    <location>
        <begin position="1"/>
        <end position="22"/>
    </location>
</feature>
<sequence length="133" mass="14015">MKRFGCFSLVAAILMGMQSVFAAGAMPAAKDTVVLQRVPVPGTDREMGMGIAEFPPNAVKPWHKATGPEVVYVLEGELTVQVDGQPATVVHAGESYRMPANVAHETAAGPVGAKVVATWAWVPGKPFNIPVPH</sequence>
<feature type="chain" id="PRO_5011733408" evidence="1">
    <location>
        <begin position="23"/>
        <end position="133"/>
    </location>
</feature>
<organism evidence="3 4">
    <name type="scientific">Paraburkholderia megapolitana</name>
    <dbReference type="NCBI Taxonomy" id="420953"/>
    <lineage>
        <taxon>Bacteria</taxon>
        <taxon>Pseudomonadati</taxon>
        <taxon>Pseudomonadota</taxon>
        <taxon>Betaproteobacteria</taxon>
        <taxon>Burkholderiales</taxon>
        <taxon>Burkholderiaceae</taxon>
        <taxon>Paraburkholderia</taxon>
    </lineage>
</organism>
<proteinExistence type="predicted"/>
<dbReference type="PANTHER" id="PTHR38599">
    <property type="entry name" value="CUPIN DOMAIN PROTEIN (AFU_ORTHOLOGUE AFUA_3G13620)"/>
    <property type="match status" value="1"/>
</dbReference>
<evidence type="ECO:0000313" key="4">
    <source>
        <dbReference type="Proteomes" id="UP000199548"/>
    </source>
</evidence>
<dbReference type="PANTHER" id="PTHR38599:SF1">
    <property type="entry name" value="CUPIN DOMAIN PROTEIN (AFU_ORTHOLOGUE AFUA_3G13620)"/>
    <property type="match status" value="1"/>
</dbReference>
<dbReference type="Proteomes" id="UP000199548">
    <property type="component" value="Unassembled WGS sequence"/>
</dbReference>
<dbReference type="InterPro" id="IPR013096">
    <property type="entry name" value="Cupin_2"/>
</dbReference>
<evidence type="ECO:0000259" key="2">
    <source>
        <dbReference type="Pfam" id="PF07883"/>
    </source>
</evidence>
<dbReference type="Gene3D" id="2.60.120.10">
    <property type="entry name" value="Jelly Rolls"/>
    <property type="match status" value="1"/>
</dbReference>
<feature type="domain" description="Cupin type-2" evidence="2">
    <location>
        <begin position="51"/>
        <end position="107"/>
    </location>
</feature>
<reference evidence="3 4" key="1">
    <citation type="submission" date="2016-10" db="EMBL/GenBank/DDBJ databases">
        <authorList>
            <person name="de Groot N.N."/>
        </authorList>
    </citation>
    <scope>NUCLEOTIDE SEQUENCE [LARGE SCALE GENOMIC DNA]</scope>
    <source>
        <strain evidence="3 4">LMG 23650</strain>
    </source>
</reference>
<protein>
    <submittedName>
        <fullName evidence="3">Cupin domain protein</fullName>
    </submittedName>
</protein>
<evidence type="ECO:0000256" key="1">
    <source>
        <dbReference type="SAM" id="SignalP"/>
    </source>
</evidence>